<reference evidence="1 2" key="1">
    <citation type="submission" date="2024-03" db="EMBL/GenBank/DDBJ databases">
        <title>Complete genome sequence of the green alga Chloropicon roscoffensis RCC1871.</title>
        <authorList>
            <person name="Lemieux C."/>
            <person name="Pombert J.-F."/>
            <person name="Otis C."/>
            <person name="Turmel M."/>
        </authorList>
    </citation>
    <scope>NUCLEOTIDE SEQUENCE [LARGE SCALE GENOMIC DNA]</scope>
    <source>
        <strain evidence="1 2">RCC1871</strain>
    </source>
</reference>
<dbReference type="AlphaFoldDB" id="A0AAX4P7P6"/>
<evidence type="ECO:0000313" key="1">
    <source>
        <dbReference type="EMBL" id="WZN62123.1"/>
    </source>
</evidence>
<dbReference type="EMBL" id="CP151505">
    <property type="protein sequence ID" value="WZN62123.1"/>
    <property type="molecule type" value="Genomic_DNA"/>
</dbReference>
<keyword evidence="2" id="KW-1185">Reference proteome</keyword>
<gene>
    <name evidence="1" type="ORF">HKI87_05g36590</name>
</gene>
<proteinExistence type="predicted"/>
<protein>
    <submittedName>
        <fullName evidence="1">Uncharacterized protein</fullName>
    </submittedName>
</protein>
<organism evidence="1 2">
    <name type="scientific">Chloropicon roscoffensis</name>
    <dbReference type="NCBI Taxonomy" id="1461544"/>
    <lineage>
        <taxon>Eukaryota</taxon>
        <taxon>Viridiplantae</taxon>
        <taxon>Chlorophyta</taxon>
        <taxon>Chloropicophyceae</taxon>
        <taxon>Chloropicales</taxon>
        <taxon>Chloropicaceae</taxon>
        <taxon>Chloropicon</taxon>
    </lineage>
</organism>
<evidence type="ECO:0000313" key="2">
    <source>
        <dbReference type="Proteomes" id="UP001472866"/>
    </source>
</evidence>
<name>A0AAX4P7P6_9CHLO</name>
<accession>A0AAX4P7P6</accession>
<sequence length="149" mass="16383">MGGSSGPRSGPAMEITQFPSDGLGISEMILKVFRHSPGVLPRPREQRPLQPTQRELHLLARRTPSPKGWVVNSFMVSACLSASCLMSSLIKPKPKVLICLIRSFRSSLLRQVLCRAFHVMCSPMSSTILFRHGWCLIAGPSKVAVVQCL</sequence>
<dbReference type="Proteomes" id="UP001472866">
    <property type="component" value="Chromosome 05"/>
</dbReference>